<keyword evidence="4" id="KW-0560">Oxidoreductase</keyword>
<comment type="subcellular location">
    <subcellularLocation>
        <location evidence="1">Peroxisome</location>
    </subcellularLocation>
</comment>
<gene>
    <name evidence="7" type="ORF">GCM10011333_10750</name>
</gene>
<reference evidence="7" key="1">
    <citation type="journal article" date="2014" name="Int. J. Syst. Evol. Microbiol.">
        <title>Complete genome sequence of Corynebacterium casei LMG S-19264T (=DSM 44701T), isolated from a smear-ripened cheese.</title>
        <authorList>
            <consortium name="US DOE Joint Genome Institute (JGI-PGF)"/>
            <person name="Walter F."/>
            <person name="Albersmeier A."/>
            <person name="Kalinowski J."/>
            <person name="Ruckert C."/>
        </authorList>
    </citation>
    <scope>NUCLEOTIDE SEQUENCE</scope>
    <source>
        <strain evidence="7">CGMCC 1.12785</strain>
    </source>
</reference>
<sequence>MTQQPSSGSGAEATSSTRPGTESQTGAAAETAQPVPGVQPGEVIGVRPGEFAGRTMVLSGGSRGIGLAIALGWARGGGNVVFLSKTDAPDPRLPGTVHTAQAAIRAAGGKAVGVVGDLRRDDDVERLVDTAVREFGGIEVCVNNASVLNLAGTADLSLKRYDLMQDVNARGTFALTKACLPALTESGRGHVITLSPPLNLDPRWLAPHTAYALAKYGMTLLTLGFAQDFRDRGIAADCLWPATTIKTAAVGNLLGGEELMRASRDPAIVADAVLTLLRSGSDAGPGSGRDGSPGADTAGNEATVEASGTGRTLLDEDVLAEAGIDDLTPYGGEGPFQRDFFLD</sequence>
<protein>
    <submittedName>
        <fullName evidence="7">Short chain dehydrogenase</fullName>
    </submittedName>
</protein>
<dbReference type="SUPFAM" id="SSF51735">
    <property type="entry name" value="NAD(P)-binding Rossmann-fold domains"/>
    <property type="match status" value="1"/>
</dbReference>
<feature type="compositionally biased region" description="Low complexity" evidence="6">
    <location>
        <begin position="1"/>
        <end position="17"/>
    </location>
</feature>
<dbReference type="FunFam" id="3.40.50.720:FF:000301">
    <property type="entry name" value="Hydroxysteroid dehydrogenase like 2"/>
    <property type="match status" value="1"/>
</dbReference>
<keyword evidence="5" id="KW-0576">Peroxisome</keyword>
<reference evidence="7" key="2">
    <citation type="submission" date="2020-09" db="EMBL/GenBank/DDBJ databases">
        <authorList>
            <person name="Sun Q."/>
            <person name="Zhou Y."/>
        </authorList>
    </citation>
    <scope>NUCLEOTIDE SEQUENCE</scope>
    <source>
        <strain evidence="7">CGMCC 1.12785</strain>
    </source>
</reference>
<dbReference type="PANTHER" id="PTHR42808">
    <property type="entry name" value="HYDROXYSTEROID DEHYDROGENASE-LIKE PROTEIN 2"/>
    <property type="match status" value="1"/>
</dbReference>
<dbReference type="PRINTS" id="PR00081">
    <property type="entry name" value="GDHRDH"/>
</dbReference>
<evidence type="ECO:0000256" key="2">
    <source>
        <dbReference type="ARBA" id="ARBA00006484"/>
    </source>
</evidence>
<dbReference type="Pfam" id="PF00106">
    <property type="entry name" value="adh_short"/>
    <property type="match status" value="1"/>
</dbReference>
<proteinExistence type="inferred from homology"/>
<dbReference type="RefSeq" id="WP_188549910.1">
    <property type="nucleotide sequence ID" value="NZ_BMFY01000004.1"/>
</dbReference>
<feature type="region of interest" description="Disordered" evidence="6">
    <location>
        <begin position="1"/>
        <end position="43"/>
    </location>
</feature>
<evidence type="ECO:0000256" key="4">
    <source>
        <dbReference type="ARBA" id="ARBA00023002"/>
    </source>
</evidence>
<dbReference type="Gene3D" id="3.40.50.720">
    <property type="entry name" value="NAD(P)-binding Rossmann-like Domain"/>
    <property type="match status" value="1"/>
</dbReference>
<dbReference type="Proteomes" id="UP000616114">
    <property type="component" value="Unassembled WGS sequence"/>
</dbReference>
<dbReference type="GO" id="GO:0016491">
    <property type="term" value="F:oxidoreductase activity"/>
    <property type="evidence" value="ECO:0007669"/>
    <property type="project" value="UniProtKB-KW"/>
</dbReference>
<evidence type="ECO:0000256" key="1">
    <source>
        <dbReference type="ARBA" id="ARBA00004275"/>
    </source>
</evidence>
<dbReference type="PANTHER" id="PTHR42808:SF3">
    <property type="entry name" value="HYDROXYSTEROID DEHYDROGENASE-LIKE PROTEIN 2"/>
    <property type="match status" value="1"/>
</dbReference>
<dbReference type="InterPro" id="IPR036291">
    <property type="entry name" value="NAD(P)-bd_dom_sf"/>
</dbReference>
<evidence type="ECO:0000256" key="5">
    <source>
        <dbReference type="ARBA" id="ARBA00023140"/>
    </source>
</evidence>
<dbReference type="AlphaFoldDB" id="A0A8J2TWZ4"/>
<evidence type="ECO:0000313" key="7">
    <source>
        <dbReference type="EMBL" id="GGA09857.1"/>
    </source>
</evidence>
<comment type="caution">
    <text evidence="7">The sequence shown here is derived from an EMBL/GenBank/DDBJ whole genome shotgun (WGS) entry which is preliminary data.</text>
</comment>
<dbReference type="NCBIfam" id="NF006133">
    <property type="entry name" value="PRK08278.1"/>
    <property type="match status" value="1"/>
</dbReference>
<evidence type="ECO:0000256" key="6">
    <source>
        <dbReference type="SAM" id="MobiDB-lite"/>
    </source>
</evidence>
<dbReference type="InterPro" id="IPR051935">
    <property type="entry name" value="HSDL2"/>
</dbReference>
<keyword evidence="3" id="KW-0521">NADP</keyword>
<comment type="similarity">
    <text evidence="2">Belongs to the short-chain dehydrogenases/reductases (SDR) family.</text>
</comment>
<dbReference type="EMBL" id="BMFY01000004">
    <property type="protein sequence ID" value="GGA09857.1"/>
    <property type="molecule type" value="Genomic_DNA"/>
</dbReference>
<evidence type="ECO:0000256" key="3">
    <source>
        <dbReference type="ARBA" id="ARBA00022857"/>
    </source>
</evidence>
<keyword evidence="8" id="KW-1185">Reference proteome</keyword>
<dbReference type="InterPro" id="IPR002347">
    <property type="entry name" value="SDR_fam"/>
</dbReference>
<organism evidence="7 8">
    <name type="scientific">Sediminivirga luteola</name>
    <dbReference type="NCBI Taxonomy" id="1774748"/>
    <lineage>
        <taxon>Bacteria</taxon>
        <taxon>Bacillati</taxon>
        <taxon>Actinomycetota</taxon>
        <taxon>Actinomycetes</taxon>
        <taxon>Micrococcales</taxon>
        <taxon>Brevibacteriaceae</taxon>
        <taxon>Sediminivirga</taxon>
    </lineage>
</organism>
<name>A0A8J2TWZ4_9MICO</name>
<feature type="region of interest" description="Disordered" evidence="6">
    <location>
        <begin position="281"/>
        <end position="310"/>
    </location>
</feature>
<evidence type="ECO:0000313" key="8">
    <source>
        <dbReference type="Proteomes" id="UP000616114"/>
    </source>
</evidence>
<accession>A0A8J2TWZ4</accession>